<organism evidence="9 10">
    <name type="scientific">Pseudomonas schmalbachii</name>
    <dbReference type="NCBI Taxonomy" id="2816993"/>
    <lineage>
        <taxon>Bacteria</taxon>
        <taxon>Pseudomonadati</taxon>
        <taxon>Pseudomonadota</taxon>
        <taxon>Gammaproteobacteria</taxon>
        <taxon>Pseudomonadales</taxon>
        <taxon>Pseudomonadaceae</taxon>
        <taxon>Pseudomonas</taxon>
    </lineage>
</organism>
<dbReference type="NCBIfam" id="NF006593">
    <property type="entry name" value="PRK09126.1"/>
    <property type="match status" value="1"/>
</dbReference>
<accession>A0ABS3TWM7</accession>
<evidence type="ECO:0000256" key="3">
    <source>
        <dbReference type="ARBA" id="ARBA00005349"/>
    </source>
</evidence>
<reference evidence="9 10" key="1">
    <citation type="submission" date="2020-12" db="EMBL/GenBank/DDBJ databases">
        <title>Pseudomonas schmalbachii sp. nov. isolated from millipede gut.</title>
        <authorList>
            <person name="Shelomi M."/>
        </authorList>
    </citation>
    <scope>NUCLEOTIDE SEQUENCE [LARGE SCALE GENOMIC DNA]</scope>
    <source>
        <strain evidence="9 10">Milli4</strain>
    </source>
</reference>
<dbReference type="InterPro" id="IPR002938">
    <property type="entry name" value="FAD-bd"/>
</dbReference>
<dbReference type="Gene3D" id="3.50.50.60">
    <property type="entry name" value="FAD/NAD(P)-binding domain"/>
    <property type="match status" value="2"/>
</dbReference>
<dbReference type="NCBIfam" id="TIGR01988">
    <property type="entry name" value="Ubi-OHases"/>
    <property type="match status" value="1"/>
</dbReference>
<gene>
    <name evidence="9" type="primary">ubiM</name>
    <name evidence="9" type="ORF">JFY56_22905</name>
</gene>
<dbReference type="InterPro" id="IPR036188">
    <property type="entry name" value="FAD/NAD-bd_sf"/>
</dbReference>
<dbReference type="Proteomes" id="UP000669060">
    <property type="component" value="Unassembled WGS sequence"/>
</dbReference>
<sequence>MNVDIAIVGAGPAGLCLARSLSGHGLSILLIDRQPLAALAEPAEDGREIALTHASRAQMQALGLWSRIAAEDVAPLRDAQVLNGPSLFALRIEAGQADAQQLGYLVPNQAIRRAAYAAVAECADVRLMTESAVAALQVERNGVRLSLANGDEVDARLLVAADSRFSETRRMLGIGARMQDFGKTMLVCRMAHERPHQQVAWEWFGYGQTLALLPLNGDRSSVVLTLTQREMAPLQEMGEEAFAREIERRFDRRLGGMRLLGARHVYPLVGVYAERFAGPRCALIGDAAVGMHPVTAHGFNFGLQSQRRLAEEVLATHRRGGDIGSAWPLQRYALAHRLATWPLYQATSAIVGLYNQPSPPARLLRNAGLRLAQAMPPLRRAIARHLTQGA</sequence>
<protein>
    <submittedName>
        <fullName evidence="9">5-demethoxyubiquinol-8 5-hydroxylase UbiM</fullName>
    </submittedName>
</protein>
<keyword evidence="6" id="KW-0560">Oxidoreductase</keyword>
<evidence type="ECO:0000256" key="6">
    <source>
        <dbReference type="ARBA" id="ARBA00023002"/>
    </source>
</evidence>
<dbReference type="Pfam" id="PF01494">
    <property type="entry name" value="FAD_binding_3"/>
    <property type="match status" value="1"/>
</dbReference>
<dbReference type="PANTHER" id="PTHR43876">
    <property type="entry name" value="UBIQUINONE BIOSYNTHESIS MONOOXYGENASE COQ6, MITOCHONDRIAL"/>
    <property type="match status" value="1"/>
</dbReference>
<dbReference type="InterPro" id="IPR051205">
    <property type="entry name" value="UbiH/COQ6_monooxygenase"/>
</dbReference>
<evidence type="ECO:0000313" key="9">
    <source>
        <dbReference type="EMBL" id="MBO3278077.1"/>
    </source>
</evidence>
<keyword evidence="7" id="KW-0503">Monooxygenase</keyword>
<dbReference type="RefSeq" id="WP_208316561.1">
    <property type="nucleotide sequence ID" value="NZ_JAELYA010000011.1"/>
</dbReference>
<dbReference type="InterPro" id="IPR010971">
    <property type="entry name" value="UbiH/COQ6"/>
</dbReference>
<proteinExistence type="inferred from homology"/>
<comment type="cofactor">
    <cofactor evidence="1">
        <name>FAD</name>
        <dbReference type="ChEBI" id="CHEBI:57692"/>
    </cofactor>
</comment>
<name>A0ABS3TWM7_9PSED</name>
<keyword evidence="5" id="KW-0274">FAD</keyword>
<keyword evidence="10" id="KW-1185">Reference proteome</keyword>
<dbReference type="SUPFAM" id="SSF51905">
    <property type="entry name" value="FAD/NAD(P)-binding domain"/>
    <property type="match status" value="1"/>
</dbReference>
<evidence type="ECO:0000256" key="2">
    <source>
        <dbReference type="ARBA" id="ARBA00004749"/>
    </source>
</evidence>
<dbReference type="PRINTS" id="PR00420">
    <property type="entry name" value="RNGMNOXGNASE"/>
</dbReference>
<keyword evidence="4" id="KW-0285">Flavoprotein</keyword>
<comment type="similarity">
    <text evidence="3">Belongs to the UbiH/COQ6 family.</text>
</comment>
<evidence type="ECO:0000256" key="5">
    <source>
        <dbReference type="ARBA" id="ARBA00022827"/>
    </source>
</evidence>
<evidence type="ECO:0000313" key="10">
    <source>
        <dbReference type="Proteomes" id="UP000669060"/>
    </source>
</evidence>
<evidence type="ECO:0000256" key="1">
    <source>
        <dbReference type="ARBA" id="ARBA00001974"/>
    </source>
</evidence>
<evidence type="ECO:0000259" key="8">
    <source>
        <dbReference type="Pfam" id="PF01494"/>
    </source>
</evidence>
<evidence type="ECO:0000256" key="4">
    <source>
        <dbReference type="ARBA" id="ARBA00022630"/>
    </source>
</evidence>
<comment type="caution">
    <text evidence="9">The sequence shown here is derived from an EMBL/GenBank/DDBJ whole genome shotgun (WGS) entry which is preliminary data.</text>
</comment>
<evidence type="ECO:0000256" key="7">
    <source>
        <dbReference type="ARBA" id="ARBA00023033"/>
    </source>
</evidence>
<dbReference type="PANTHER" id="PTHR43876:SF25">
    <property type="entry name" value="MONOOXYGENASE NMA2164"/>
    <property type="match status" value="1"/>
</dbReference>
<comment type="pathway">
    <text evidence="2">Cofactor biosynthesis; ubiquinone biosynthesis.</text>
</comment>
<feature type="domain" description="FAD-binding" evidence="8">
    <location>
        <begin position="3"/>
        <end position="316"/>
    </location>
</feature>
<dbReference type="EMBL" id="JAELYA010000011">
    <property type="protein sequence ID" value="MBO3278077.1"/>
    <property type="molecule type" value="Genomic_DNA"/>
</dbReference>